<dbReference type="AlphaFoldDB" id="A9PK46"/>
<name>A9PK46_9ROSI</name>
<protein>
    <submittedName>
        <fullName evidence="1">Uncharacterized protein</fullName>
    </submittedName>
</protein>
<dbReference type="EMBL" id="EF148795">
    <property type="protein sequence ID" value="ABK96749.1"/>
    <property type="molecule type" value="mRNA"/>
</dbReference>
<sequence>MKKSDQDGCLIGHLCSEKIPCFFYRTVSTLPWITRKINKQFFSMEFTQARRGKCIYSLDNAPAKNRGST</sequence>
<organism evidence="1">
    <name type="scientific">Populus trichocarpa x Populus deltoides</name>
    <dbReference type="NCBI Taxonomy" id="3695"/>
    <lineage>
        <taxon>Eukaryota</taxon>
        <taxon>Viridiplantae</taxon>
        <taxon>Streptophyta</taxon>
        <taxon>Embryophyta</taxon>
        <taxon>Tracheophyta</taxon>
        <taxon>Spermatophyta</taxon>
        <taxon>Magnoliopsida</taxon>
        <taxon>eudicotyledons</taxon>
        <taxon>Gunneridae</taxon>
        <taxon>Pentapetalae</taxon>
        <taxon>rosids</taxon>
        <taxon>fabids</taxon>
        <taxon>Malpighiales</taxon>
        <taxon>Salicaceae</taxon>
        <taxon>Saliceae</taxon>
        <taxon>Populus</taxon>
    </lineage>
</organism>
<evidence type="ECO:0000313" key="1">
    <source>
        <dbReference type="EMBL" id="ABK96749.1"/>
    </source>
</evidence>
<proteinExistence type="evidence at transcript level"/>
<accession>A9PK46</accession>
<reference evidence="1" key="1">
    <citation type="journal article" date="2008" name="BMC Genomics">
        <title>Analysis of 4,664 high-quality sequence-finished poplar full-length cDNA clones and their utility for the discovery of genes responding to insect feeding.</title>
        <authorList>
            <person name="Ralph S.G."/>
            <person name="Chun H.J."/>
            <person name="Cooper D."/>
            <person name="Kirkpatrick R."/>
            <person name="Kolosova N."/>
            <person name="Gunter L."/>
            <person name="Tuskan G.A."/>
            <person name="Douglas C.J."/>
            <person name="Holt R.A."/>
            <person name="Jones S.J."/>
            <person name="Marra M.A."/>
            <person name="Bohlmann J."/>
        </authorList>
    </citation>
    <scope>NUCLEOTIDE SEQUENCE</scope>
    <source>
        <tissue evidence="1">Sapling trees one metre in height and grown under greenhouse conditions were exposed to continuous feeding by Malacosoma disstria Hubner</tissue>
    </source>
</reference>